<dbReference type="Gene3D" id="3.30.70.270">
    <property type="match status" value="1"/>
</dbReference>
<dbReference type="FunFam" id="3.30.70.270:FF:000020">
    <property type="entry name" value="Transposon Tf2-6 polyprotein-like Protein"/>
    <property type="match status" value="1"/>
</dbReference>
<keyword evidence="7" id="KW-1015">Disulfide bond</keyword>
<dbReference type="InterPro" id="IPR001304">
    <property type="entry name" value="C-type_lectin-like"/>
</dbReference>
<proteinExistence type="inferred from homology"/>
<accession>A0AAV2MDZ5</accession>
<comment type="function">
    <text evidence="1">Acts as a defensive agent. Recognizes blood group fucosylated oligosaccharides including A, B, H and Lewis B-type antigens. Does not recognize Lewis A antigen and has low affinity for monovalent haptens.</text>
</comment>
<dbReference type="InterPro" id="IPR000421">
    <property type="entry name" value="FA58C"/>
</dbReference>
<dbReference type="InterPro" id="IPR043128">
    <property type="entry name" value="Rev_trsase/Diguanyl_cyclase"/>
</dbReference>
<dbReference type="Gene3D" id="3.10.100.10">
    <property type="entry name" value="Mannose-Binding Protein A, subunit A"/>
    <property type="match status" value="1"/>
</dbReference>
<dbReference type="SMART" id="SM00034">
    <property type="entry name" value="CLECT"/>
    <property type="match status" value="2"/>
</dbReference>
<dbReference type="PANTHER" id="PTHR45713:SF20">
    <property type="entry name" value="FUCOLECTIN TACHYLECTIN-4 PENTRAXIN-1 DOMAIN-CONTAINING PROTEIN"/>
    <property type="match status" value="1"/>
</dbReference>
<feature type="domain" description="C-type lectin" evidence="10">
    <location>
        <begin position="181"/>
        <end position="303"/>
    </location>
</feature>
<dbReference type="GO" id="GO:0010185">
    <property type="term" value="P:regulation of cellular defense response"/>
    <property type="evidence" value="ECO:0007669"/>
    <property type="project" value="UniProtKB-ARBA"/>
</dbReference>
<dbReference type="PROSITE" id="PS50022">
    <property type="entry name" value="FA58C_3"/>
    <property type="match status" value="1"/>
</dbReference>
<evidence type="ECO:0000256" key="7">
    <source>
        <dbReference type="ARBA" id="ARBA00023157"/>
    </source>
</evidence>
<dbReference type="InterPro" id="IPR051941">
    <property type="entry name" value="BG_Antigen-Binding_Lectin"/>
</dbReference>
<dbReference type="InterPro" id="IPR006585">
    <property type="entry name" value="FTP1"/>
</dbReference>
<keyword evidence="12" id="KW-1185">Reference proteome</keyword>
<feature type="region of interest" description="Disordered" evidence="8">
    <location>
        <begin position="1"/>
        <end position="28"/>
    </location>
</feature>
<comment type="subunit">
    <text evidence="3">Homotrimer.</text>
</comment>
<reference evidence="11 12" key="1">
    <citation type="submission" date="2024-04" db="EMBL/GenBank/DDBJ databases">
        <authorList>
            <person name="Waldvogel A.-M."/>
            <person name="Schoenle A."/>
        </authorList>
    </citation>
    <scope>NUCLEOTIDE SEQUENCE [LARGE SCALE GENOMIC DNA]</scope>
</reference>
<dbReference type="Pfam" id="PF00059">
    <property type="entry name" value="Lectin_C"/>
    <property type="match status" value="2"/>
</dbReference>
<keyword evidence="6" id="KW-0106">Calcium</keyword>
<dbReference type="GO" id="GO:0046872">
    <property type="term" value="F:metal ion binding"/>
    <property type="evidence" value="ECO:0007669"/>
    <property type="project" value="UniProtKB-KW"/>
</dbReference>
<dbReference type="PROSITE" id="PS50041">
    <property type="entry name" value="C_TYPE_LECTIN_2"/>
    <property type="match status" value="2"/>
</dbReference>
<name>A0AAV2MDZ5_KNICA</name>
<sequence>MQRTMLRQWDRLSKENPTPPAVQPSNIFPMATSTPHVPTMNRAEPTLLTNPSPSPNTLELSNTSRVIAAALYHAKLEPPVFTADNKTVFLPSDNQERILRGLLDRVQAQDEPLATFVAHMLSIKPDPDKIKAVTEFNTPTTVKHVRQFLGLTGYYRHFIQDYARHAEPLHALTRKDATFQWDDDCLRVSRAYITRLVSEPRSWTEAQRFCRETCVDLLTLHHMQEQEVLLEEVQGRYEDAAWIGLYKGLDLNWGWSLSNESFYREGEKTFFSSQITSNKNCVSFIDGEARTDDCTAQKPTVCFNLSSTESSEDQYHFFSVLKYWPWAQEMCRLHHTDLVSVRTPAEAEAVAAAAQGQEVWVGLFRDRWLWSDGDPSSFRFFAAGTQPYTDTKPACVAMTTGGRNHCFPEALSHYNCSCSGQKMSLVSLAVLLCLSVGAVSARENLALGGNATQIDTYNELGAASNAIDGKRESIYYLNSCTHTYTTSDPWWRVDLGEACWVTSISVTNRGDCCAERLDGAQIRVGNSLDNNGNSNHLVATIISIAQGQTENFSFTEPVQGRYVNVFLPGTNKYLTLCEVEVYGNKGEDPGQANLALNGQATQIDTYNELGAASNAIDGKRESIYSMNSCTHTYTTSDPWWRVDLGEACWVTSISVTNRGDCCAERLDGAQIRVGNSLDNNGNSNHLVQTIAHIPGGTTQTYSLPNPVEGRYVNVFLPGTNKYLTLCEVEVYGIQPEGAPLETK</sequence>
<evidence type="ECO:0000313" key="12">
    <source>
        <dbReference type="Proteomes" id="UP001497482"/>
    </source>
</evidence>
<dbReference type="InterPro" id="IPR008979">
    <property type="entry name" value="Galactose-bd-like_sf"/>
</dbReference>
<evidence type="ECO:0000313" key="11">
    <source>
        <dbReference type="EMBL" id="CAL1611592.1"/>
    </source>
</evidence>
<evidence type="ECO:0000256" key="1">
    <source>
        <dbReference type="ARBA" id="ARBA00002219"/>
    </source>
</evidence>
<dbReference type="AlphaFoldDB" id="A0AAV2MDZ5"/>
<dbReference type="SUPFAM" id="SSF49785">
    <property type="entry name" value="Galactose-binding domain-like"/>
    <property type="match status" value="2"/>
</dbReference>
<gene>
    <name evidence="11" type="ORF">KC01_LOCUS37992</name>
</gene>
<keyword evidence="5" id="KW-0430">Lectin</keyword>
<comment type="similarity">
    <text evidence="2">Belongs to the fucolectin family.</text>
</comment>
<dbReference type="Gene3D" id="2.60.120.260">
    <property type="entry name" value="Galactose-binding domain-like"/>
    <property type="match status" value="2"/>
</dbReference>
<dbReference type="InterPro" id="IPR043502">
    <property type="entry name" value="DNA/RNA_pol_sf"/>
</dbReference>
<dbReference type="Proteomes" id="UP001497482">
    <property type="component" value="Chromosome 7"/>
</dbReference>
<evidence type="ECO:0000256" key="4">
    <source>
        <dbReference type="ARBA" id="ARBA00022723"/>
    </source>
</evidence>
<feature type="domain" description="C-type lectin" evidence="10">
    <location>
        <begin position="315"/>
        <end position="417"/>
    </location>
</feature>
<evidence type="ECO:0000256" key="2">
    <source>
        <dbReference type="ARBA" id="ARBA00010147"/>
    </source>
</evidence>
<evidence type="ECO:0000256" key="5">
    <source>
        <dbReference type="ARBA" id="ARBA00022734"/>
    </source>
</evidence>
<dbReference type="InterPro" id="IPR016187">
    <property type="entry name" value="CTDL_fold"/>
</dbReference>
<dbReference type="EMBL" id="OZ035829">
    <property type="protein sequence ID" value="CAL1611592.1"/>
    <property type="molecule type" value="Genomic_DNA"/>
</dbReference>
<dbReference type="GO" id="GO:0042806">
    <property type="term" value="F:fucose binding"/>
    <property type="evidence" value="ECO:0007669"/>
    <property type="project" value="UniProtKB-ARBA"/>
</dbReference>
<organism evidence="11 12">
    <name type="scientific">Knipowitschia caucasica</name>
    <name type="common">Caucasian dwarf goby</name>
    <name type="synonym">Pomatoschistus caucasicus</name>
    <dbReference type="NCBI Taxonomy" id="637954"/>
    <lineage>
        <taxon>Eukaryota</taxon>
        <taxon>Metazoa</taxon>
        <taxon>Chordata</taxon>
        <taxon>Craniata</taxon>
        <taxon>Vertebrata</taxon>
        <taxon>Euteleostomi</taxon>
        <taxon>Actinopterygii</taxon>
        <taxon>Neopterygii</taxon>
        <taxon>Teleostei</taxon>
        <taxon>Neoteleostei</taxon>
        <taxon>Acanthomorphata</taxon>
        <taxon>Gobiaria</taxon>
        <taxon>Gobiiformes</taxon>
        <taxon>Gobioidei</taxon>
        <taxon>Gobiidae</taxon>
        <taxon>Gobiinae</taxon>
        <taxon>Knipowitschia</taxon>
    </lineage>
</organism>
<dbReference type="GO" id="GO:0001868">
    <property type="term" value="P:regulation of complement activation, lectin pathway"/>
    <property type="evidence" value="ECO:0007669"/>
    <property type="project" value="UniProtKB-ARBA"/>
</dbReference>
<evidence type="ECO:0000259" key="9">
    <source>
        <dbReference type="PROSITE" id="PS50022"/>
    </source>
</evidence>
<feature type="domain" description="F5/8 type C" evidence="9">
    <location>
        <begin position="427"/>
        <end position="584"/>
    </location>
</feature>
<dbReference type="Pfam" id="PF22633">
    <property type="entry name" value="F5_F8_type_C_2"/>
    <property type="match status" value="2"/>
</dbReference>
<evidence type="ECO:0000259" key="10">
    <source>
        <dbReference type="PROSITE" id="PS50041"/>
    </source>
</evidence>
<dbReference type="InterPro" id="IPR016186">
    <property type="entry name" value="C-type_lectin-like/link_sf"/>
</dbReference>
<evidence type="ECO:0000256" key="6">
    <source>
        <dbReference type="ARBA" id="ARBA00022837"/>
    </source>
</evidence>
<evidence type="ECO:0000256" key="3">
    <source>
        <dbReference type="ARBA" id="ARBA00011233"/>
    </source>
</evidence>
<dbReference type="PANTHER" id="PTHR45713">
    <property type="entry name" value="FTP DOMAIN-CONTAINING PROTEIN"/>
    <property type="match status" value="1"/>
</dbReference>
<dbReference type="SUPFAM" id="SSF56436">
    <property type="entry name" value="C-type lectin-like"/>
    <property type="match status" value="2"/>
</dbReference>
<protein>
    <submittedName>
        <fullName evidence="11">Uncharacterized protein</fullName>
    </submittedName>
</protein>
<dbReference type="SMART" id="SM00607">
    <property type="entry name" value="FTP"/>
    <property type="match status" value="2"/>
</dbReference>
<dbReference type="SUPFAM" id="SSF56672">
    <property type="entry name" value="DNA/RNA polymerases"/>
    <property type="match status" value="1"/>
</dbReference>
<evidence type="ECO:0000256" key="8">
    <source>
        <dbReference type="SAM" id="MobiDB-lite"/>
    </source>
</evidence>
<keyword evidence="4" id="KW-0479">Metal-binding</keyword>